<proteinExistence type="predicted"/>
<evidence type="ECO:0000313" key="3">
    <source>
        <dbReference type="Proteomes" id="UP000176944"/>
    </source>
</evidence>
<keyword evidence="1" id="KW-0812">Transmembrane</keyword>
<accession>A0A1D9G6T3</accession>
<organism evidence="2 3">
    <name type="scientific">Moorena producens (strain JHB)</name>
    <dbReference type="NCBI Taxonomy" id="1454205"/>
    <lineage>
        <taxon>Bacteria</taxon>
        <taxon>Bacillati</taxon>
        <taxon>Cyanobacteriota</taxon>
        <taxon>Cyanophyceae</taxon>
        <taxon>Coleofasciculales</taxon>
        <taxon>Coleofasciculaceae</taxon>
        <taxon>Moorena</taxon>
    </lineage>
</organism>
<reference evidence="3" key="1">
    <citation type="submission" date="2016-10" db="EMBL/GenBank/DDBJ databases">
        <title>Comparative genomics uncovers the prolific and rare metabolic potential of the cyanobacterial genus Moorea.</title>
        <authorList>
            <person name="Leao T."/>
            <person name="Castelao G."/>
            <person name="Korobeynikov A."/>
            <person name="Monroe E.A."/>
            <person name="Podell S."/>
            <person name="Glukhov E."/>
            <person name="Allen E."/>
            <person name="Gerwick W.H."/>
            <person name="Gerwick L."/>
        </authorList>
    </citation>
    <scope>NUCLEOTIDE SEQUENCE [LARGE SCALE GENOMIC DNA]</scope>
    <source>
        <strain evidence="3">JHB</strain>
    </source>
</reference>
<evidence type="ECO:0000313" key="2">
    <source>
        <dbReference type="EMBL" id="AOY83185.1"/>
    </source>
</evidence>
<gene>
    <name evidence="2" type="ORF">BJP36_27945</name>
</gene>
<evidence type="ECO:0008006" key="4">
    <source>
        <dbReference type="Google" id="ProtNLM"/>
    </source>
</evidence>
<feature type="transmembrane region" description="Helical" evidence="1">
    <location>
        <begin position="12"/>
        <end position="34"/>
    </location>
</feature>
<dbReference type="EMBL" id="CP017708">
    <property type="protein sequence ID" value="AOY83185.1"/>
    <property type="molecule type" value="Genomic_DNA"/>
</dbReference>
<dbReference type="Proteomes" id="UP000176944">
    <property type="component" value="Chromosome"/>
</dbReference>
<protein>
    <recommendedName>
        <fullName evidence="4">EF-hand domain-containing protein</fullName>
    </recommendedName>
</protein>
<name>A0A1D9G6T3_MOOP1</name>
<dbReference type="InterPro" id="IPR018247">
    <property type="entry name" value="EF_Hand_1_Ca_BS"/>
</dbReference>
<evidence type="ECO:0000256" key="1">
    <source>
        <dbReference type="SAM" id="Phobius"/>
    </source>
</evidence>
<keyword evidence="1" id="KW-0472">Membrane</keyword>
<keyword evidence="1" id="KW-1133">Transmembrane helix</keyword>
<dbReference type="PROSITE" id="PS00018">
    <property type="entry name" value="EF_HAND_1"/>
    <property type="match status" value="1"/>
</dbReference>
<dbReference type="AlphaFoldDB" id="A0A1D9G6T3"/>
<sequence length="235" mass="26624">MEDNKFFRFVWRFNAIVIMASGLLAIAVLAFAAIEIVKSTTRERQGINIVNVNDDSSSSQDWELGNLREVDGTTYLMVPLYSDQSYTQSYYSKSTRSTRNYLFLDSETGKSKWLFANNDYLIASDRFISETNDRANNRIESKPVIAVLYHLIKQDSNGDGRLTNNDMLTIAFTHYNGNDYQEVLSGVDRFLGYKVLNANSLLILYQRDGIAYSAKVSLDNFALSNEAELPKVGQP</sequence>